<gene>
    <name evidence="1" type="ORF">RchiOBHm_Chr2g0114481</name>
</gene>
<comment type="caution">
    <text evidence="1">The sequence shown here is derived from an EMBL/GenBank/DDBJ whole genome shotgun (WGS) entry which is preliminary data.</text>
</comment>
<accession>A0A2P6RQT1</accession>
<dbReference type="AlphaFoldDB" id="A0A2P6RQT1"/>
<reference evidence="1 2" key="1">
    <citation type="journal article" date="2018" name="Nat. Genet.">
        <title>The Rosa genome provides new insights in the design of modern roses.</title>
        <authorList>
            <person name="Bendahmane M."/>
        </authorList>
    </citation>
    <scope>NUCLEOTIDE SEQUENCE [LARGE SCALE GENOMIC DNA]</scope>
    <source>
        <strain evidence="2">cv. Old Blush</strain>
    </source>
</reference>
<proteinExistence type="predicted"/>
<sequence>MGDGSGMVSLSPSLKVSLSRSLGPPNLCSTSPCTFKLAKPLSASICYTSIPQQTTGTNKIKNNSRS</sequence>
<organism evidence="1 2">
    <name type="scientific">Rosa chinensis</name>
    <name type="common">China rose</name>
    <dbReference type="NCBI Taxonomy" id="74649"/>
    <lineage>
        <taxon>Eukaryota</taxon>
        <taxon>Viridiplantae</taxon>
        <taxon>Streptophyta</taxon>
        <taxon>Embryophyta</taxon>
        <taxon>Tracheophyta</taxon>
        <taxon>Spermatophyta</taxon>
        <taxon>Magnoliopsida</taxon>
        <taxon>eudicotyledons</taxon>
        <taxon>Gunneridae</taxon>
        <taxon>Pentapetalae</taxon>
        <taxon>rosids</taxon>
        <taxon>fabids</taxon>
        <taxon>Rosales</taxon>
        <taxon>Rosaceae</taxon>
        <taxon>Rosoideae</taxon>
        <taxon>Rosoideae incertae sedis</taxon>
        <taxon>Rosa</taxon>
    </lineage>
</organism>
<dbReference type="Proteomes" id="UP000238479">
    <property type="component" value="Chromosome 2"/>
</dbReference>
<protein>
    <submittedName>
        <fullName evidence="1">Uncharacterized protein</fullName>
    </submittedName>
</protein>
<name>A0A2P6RQT1_ROSCH</name>
<dbReference type="EMBL" id="PDCK01000040">
    <property type="protein sequence ID" value="PRQ48770.1"/>
    <property type="molecule type" value="Genomic_DNA"/>
</dbReference>
<evidence type="ECO:0000313" key="2">
    <source>
        <dbReference type="Proteomes" id="UP000238479"/>
    </source>
</evidence>
<dbReference type="Gramene" id="PRQ48770">
    <property type="protein sequence ID" value="PRQ48770"/>
    <property type="gene ID" value="RchiOBHm_Chr2g0114481"/>
</dbReference>
<keyword evidence="2" id="KW-1185">Reference proteome</keyword>
<evidence type="ECO:0000313" key="1">
    <source>
        <dbReference type="EMBL" id="PRQ48770.1"/>
    </source>
</evidence>